<dbReference type="AlphaFoldDB" id="A0AAD6RDM1"/>
<feature type="transmembrane region" description="Helical" evidence="1">
    <location>
        <begin position="7"/>
        <end position="29"/>
    </location>
</feature>
<comment type="caution">
    <text evidence="2">The sequence shown here is derived from an EMBL/GenBank/DDBJ whole genome shotgun (WGS) entry which is preliminary data.</text>
</comment>
<dbReference type="Proteomes" id="UP001164929">
    <property type="component" value="Chromosome 2"/>
</dbReference>
<proteinExistence type="predicted"/>
<gene>
    <name evidence="2" type="ORF">NC653_006189</name>
</gene>
<keyword evidence="3" id="KW-1185">Reference proteome</keyword>
<protein>
    <submittedName>
        <fullName evidence="2">Uncharacterized protein</fullName>
    </submittedName>
</protein>
<organism evidence="2 3">
    <name type="scientific">Populus alba x Populus x berolinensis</name>
    <dbReference type="NCBI Taxonomy" id="444605"/>
    <lineage>
        <taxon>Eukaryota</taxon>
        <taxon>Viridiplantae</taxon>
        <taxon>Streptophyta</taxon>
        <taxon>Embryophyta</taxon>
        <taxon>Tracheophyta</taxon>
        <taxon>Spermatophyta</taxon>
        <taxon>Magnoliopsida</taxon>
        <taxon>eudicotyledons</taxon>
        <taxon>Gunneridae</taxon>
        <taxon>Pentapetalae</taxon>
        <taxon>rosids</taxon>
        <taxon>fabids</taxon>
        <taxon>Malpighiales</taxon>
        <taxon>Salicaceae</taxon>
        <taxon>Saliceae</taxon>
        <taxon>Populus</taxon>
    </lineage>
</organism>
<feature type="transmembrane region" description="Helical" evidence="1">
    <location>
        <begin position="165"/>
        <end position="184"/>
    </location>
</feature>
<dbReference type="EMBL" id="JAQIZT010000002">
    <property type="protein sequence ID" value="KAJ7007051.1"/>
    <property type="molecule type" value="Genomic_DNA"/>
</dbReference>
<name>A0AAD6RDM1_9ROSI</name>
<accession>A0AAD6RDM1</accession>
<reference evidence="2" key="1">
    <citation type="journal article" date="2023" name="Mol. Ecol. Resour.">
        <title>Chromosome-level genome assembly of a triploid poplar Populus alba 'Berolinensis'.</title>
        <authorList>
            <person name="Chen S."/>
            <person name="Yu Y."/>
            <person name="Wang X."/>
            <person name="Wang S."/>
            <person name="Zhang T."/>
            <person name="Zhou Y."/>
            <person name="He R."/>
            <person name="Meng N."/>
            <person name="Wang Y."/>
            <person name="Liu W."/>
            <person name="Liu Z."/>
            <person name="Liu J."/>
            <person name="Guo Q."/>
            <person name="Huang H."/>
            <person name="Sederoff R.R."/>
            <person name="Wang G."/>
            <person name="Qu G."/>
            <person name="Chen S."/>
        </authorList>
    </citation>
    <scope>NUCLEOTIDE SEQUENCE</scope>
    <source>
        <strain evidence="2">SC-2020</strain>
    </source>
</reference>
<evidence type="ECO:0000313" key="2">
    <source>
        <dbReference type="EMBL" id="KAJ7007051.1"/>
    </source>
</evidence>
<evidence type="ECO:0000313" key="3">
    <source>
        <dbReference type="Proteomes" id="UP001164929"/>
    </source>
</evidence>
<keyword evidence="1" id="KW-0472">Membrane</keyword>
<keyword evidence="1" id="KW-1133">Transmembrane helix</keyword>
<keyword evidence="1" id="KW-0812">Transmembrane</keyword>
<sequence length="207" mass="23260">MKALGWWLMLVGSLRLASVWFGFFDIWALRLAVFSNTTNDGHCKLDYREHLCRPSLLCIDDTYSKLGGAKHPPKLAVGLPLCPTQFGSSTTQILPYINSVDAYSVERAPKEPSKAFMKLGCYFAFDAQVFLADLEGGFASRFQLLIWISDTACQGLQLALLVRHIINWTAVLMMFLFSALNASTMSKFLESTRKFTGFLHAVIVRIY</sequence>
<evidence type="ECO:0000256" key="1">
    <source>
        <dbReference type="SAM" id="Phobius"/>
    </source>
</evidence>